<sequence>MNSLELILQLEHIYNSWGYVLVFFASLVETSPIGFAIPGGLIVALGGFFAYNNTLSLSGIIIAGSSGMLITFILAYLLGKKTGLILAKKLKQEFFAEQAKILLKNHGAVILTTSLLATLTRFWVSYVAGVEKYNLIKFIFYAALAALTWNSLLVTIGYLAGSERTNLETWLSRFGILSWGLVGLAISIIYIKAKREFKSLK</sequence>
<evidence type="ECO:0000313" key="4">
    <source>
        <dbReference type="Proteomes" id="UP000034591"/>
    </source>
</evidence>
<dbReference type="InterPro" id="IPR032816">
    <property type="entry name" value="VTT_dom"/>
</dbReference>
<dbReference type="Proteomes" id="UP000034591">
    <property type="component" value="Unassembled WGS sequence"/>
</dbReference>
<feature type="transmembrane region" description="Helical" evidence="1">
    <location>
        <begin position="57"/>
        <end position="79"/>
    </location>
</feature>
<dbReference type="Pfam" id="PF09335">
    <property type="entry name" value="VTT_dom"/>
    <property type="match status" value="1"/>
</dbReference>
<dbReference type="GO" id="GO:0005886">
    <property type="term" value="C:plasma membrane"/>
    <property type="evidence" value="ECO:0007669"/>
    <property type="project" value="TreeGrafter"/>
</dbReference>
<reference evidence="3 4" key="1">
    <citation type="journal article" date="2015" name="Nature">
        <title>rRNA introns, odd ribosomes, and small enigmatic genomes across a large radiation of phyla.</title>
        <authorList>
            <person name="Brown C.T."/>
            <person name="Hug L.A."/>
            <person name="Thomas B.C."/>
            <person name="Sharon I."/>
            <person name="Castelle C.J."/>
            <person name="Singh A."/>
            <person name="Wilkins M.J."/>
            <person name="Williams K.H."/>
            <person name="Banfield J.F."/>
        </authorList>
    </citation>
    <scope>NUCLEOTIDE SEQUENCE [LARGE SCALE GENOMIC DNA]</scope>
</reference>
<comment type="caution">
    <text evidence="3">The sequence shown here is derived from an EMBL/GenBank/DDBJ whole genome shotgun (WGS) entry which is preliminary data.</text>
</comment>
<protein>
    <recommendedName>
        <fullName evidence="2">VTT domain-containing protein</fullName>
    </recommendedName>
</protein>
<name>A0A0G0H1S9_9BACT</name>
<dbReference type="PANTHER" id="PTHR42709">
    <property type="entry name" value="ALKALINE PHOSPHATASE LIKE PROTEIN"/>
    <property type="match status" value="1"/>
</dbReference>
<accession>A0A0G0H1S9</accession>
<dbReference type="PANTHER" id="PTHR42709:SF9">
    <property type="entry name" value="ALKALINE PHOSPHATASE LIKE PROTEIN"/>
    <property type="match status" value="1"/>
</dbReference>
<proteinExistence type="predicted"/>
<keyword evidence="1" id="KW-0472">Membrane</keyword>
<evidence type="ECO:0000256" key="1">
    <source>
        <dbReference type="SAM" id="Phobius"/>
    </source>
</evidence>
<evidence type="ECO:0000313" key="3">
    <source>
        <dbReference type="EMBL" id="KKQ37188.1"/>
    </source>
</evidence>
<keyword evidence="1" id="KW-1133">Transmembrane helix</keyword>
<dbReference type="EMBL" id="LBTI01000025">
    <property type="protein sequence ID" value="KKQ37188.1"/>
    <property type="molecule type" value="Genomic_DNA"/>
</dbReference>
<gene>
    <name evidence="3" type="ORF">US53_C0025G0004</name>
</gene>
<feature type="transmembrane region" description="Helical" evidence="1">
    <location>
        <begin position="170"/>
        <end position="191"/>
    </location>
</feature>
<dbReference type="AlphaFoldDB" id="A0A0G0H1S9"/>
<organism evidence="3 4">
    <name type="scientific">Candidatus Woesebacteria bacterium GW2011_GWA1_37_7</name>
    <dbReference type="NCBI Taxonomy" id="1618545"/>
    <lineage>
        <taxon>Bacteria</taxon>
        <taxon>Candidatus Woeseibacteriota</taxon>
    </lineage>
</organism>
<feature type="transmembrane region" description="Helical" evidence="1">
    <location>
        <begin position="138"/>
        <end position="158"/>
    </location>
</feature>
<dbReference type="STRING" id="1618545.US53_C0025G0004"/>
<keyword evidence="1" id="KW-0812">Transmembrane</keyword>
<feature type="domain" description="VTT" evidence="2">
    <location>
        <begin position="37"/>
        <end position="158"/>
    </location>
</feature>
<dbReference type="InterPro" id="IPR051311">
    <property type="entry name" value="DedA_domain"/>
</dbReference>
<evidence type="ECO:0000259" key="2">
    <source>
        <dbReference type="Pfam" id="PF09335"/>
    </source>
</evidence>